<sequence>MKQVKECIEGPKGTQYLDISKKNRSWNPIALRINGAKFHGSLDVEAALKAICTSTKDLTNSKYRAPECEQLMIDVHKEEAPWLKDSPDWPSFFLVVLFLGIIFACGAFLYYRSAKQSLMNSVRHEVAAEVQQQMQQYYEMNEERFARGGGNTTAGGGLSLGERRPLVVP</sequence>
<dbReference type="GeneID" id="94425644"/>
<keyword evidence="2" id="KW-0472">Membrane</keyword>
<keyword evidence="2" id="KW-1133">Transmembrane helix</keyword>
<evidence type="ECO:0000256" key="1">
    <source>
        <dbReference type="SAM" id="MobiDB-lite"/>
    </source>
</evidence>
<comment type="caution">
    <text evidence="3">The sequence shown here is derived from an EMBL/GenBank/DDBJ whole genome shotgun (WGS) entry which is preliminary data.</text>
</comment>
<dbReference type="EMBL" id="MIGC01000929">
    <property type="protein sequence ID" value="PHJ23920.1"/>
    <property type="molecule type" value="Genomic_DNA"/>
</dbReference>
<evidence type="ECO:0000313" key="4">
    <source>
        <dbReference type="Proteomes" id="UP000221165"/>
    </source>
</evidence>
<proteinExistence type="predicted"/>
<dbReference type="AlphaFoldDB" id="A0A2C6KUP5"/>
<accession>A0A2C6KUP5</accession>
<keyword evidence="4" id="KW-1185">Reference proteome</keyword>
<protein>
    <submittedName>
        <fullName evidence="3">Vacuolar sorting receptor</fullName>
    </submittedName>
</protein>
<organism evidence="3 4">
    <name type="scientific">Cystoisospora suis</name>
    <dbReference type="NCBI Taxonomy" id="483139"/>
    <lineage>
        <taxon>Eukaryota</taxon>
        <taxon>Sar</taxon>
        <taxon>Alveolata</taxon>
        <taxon>Apicomplexa</taxon>
        <taxon>Conoidasida</taxon>
        <taxon>Coccidia</taxon>
        <taxon>Eucoccidiorida</taxon>
        <taxon>Eimeriorina</taxon>
        <taxon>Sarcocystidae</taxon>
        <taxon>Cystoisospora</taxon>
    </lineage>
</organism>
<feature type="transmembrane region" description="Helical" evidence="2">
    <location>
        <begin position="91"/>
        <end position="111"/>
    </location>
</feature>
<keyword evidence="2" id="KW-0812">Transmembrane</keyword>
<feature type="region of interest" description="Disordered" evidence="1">
    <location>
        <begin position="149"/>
        <end position="169"/>
    </location>
</feature>
<dbReference type="RefSeq" id="XP_067925594.1">
    <property type="nucleotide sequence ID" value="XM_068062433.1"/>
</dbReference>
<feature type="compositionally biased region" description="Gly residues" evidence="1">
    <location>
        <begin position="149"/>
        <end position="159"/>
    </location>
</feature>
<dbReference type="Proteomes" id="UP000221165">
    <property type="component" value="Unassembled WGS sequence"/>
</dbReference>
<name>A0A2C6KUP5_9APIC</name>
<evidence type="ECO:0000313" key="3">
    <source>
        <dbReference type="EMBL" id="PHJ23920.1"/>
    </source>
</evidence>
<dbReference type="OrthoDB" id="10045365at2759"/>
<keyword evidence="3" id="KW-0675">Receptor</keyword>
<evidence type="ECO:0000256" key="2">
    <source>
        <dbReference type="SAM" id="Phobius"/>
    </source>
</evidence>
<dbReference type="VEuPathDB" id="ToxoDB:CSUI_002231"/>
<gene>
    <name evidence="3" type="ORF">CSUI_002231</name>
</gene>
<reference evidence="3 4" key="1">
    <citation type="journal article" date="2017" name="Int. J. Parasitol.">
        <title>The genome of the protozoan parasite Cystoisospora suis and a reverse vaccinology approach to identify vaccine candidates.</title>
        <authorList>
            <person name="Palmieri N."/>
            <person name="Shrestha A."/>
            <person name="Ruttkowski B."/>
            <person name="Beck T."/>
            <person name="Vogl C."/>
            <person name="Tomley F."/>
            <person name="Blake D.P."/>
            <person name="Joachim A."/>
        </authorList>
    </citation>
    <scope>NUCLEOTIDE SEQUENCE [LARGE SCALE GENOMIC DNA]</scope>
    <source>
        <strain evidence="3 4">Wien I</strain>
    </source>
</reference>